<name>A0A541B0J1_9NOCA</name>
<accession>A0A541B0J1</accession>
<feature type="region of interest" description="Disordered" evidence="1">
    <location>
        <begin position="1"/>
        <end position="58"/>
    </location>
</feature>
<gene>
    <name evidence="3" type="ORF">FK531_20260</name>
</gene>
<protein>
    <submittedName>
        <fullName evidence="3">DUF4232 domain-containing protein</fullName>
    </submittedName>
</protein>
<evidence type="ECO:0000313" key="4">
    <source>
        <dbReference type="Proteomes" id="UP000316256"/>
    </source>
</evidence>
<feature type="domain" description="DUF4232" evidence="2">
    <location>
        <begin position="61"/>
        <end position="193"/>
    </location>
</feature>
<sequence length="196" mass="18712">MAAAGCSSGTSNDTAGVTAAPPAVSETAPEATGGGPTGAGESTGNAASTATDRPAADPNACTATELTLTAGQSEGAAGSVIIPLVFTNKGARTCVLDGFPGVSYVTGEGGTEVGAAATRAGSSAGPVRLAPGTKATANVRAVQVLNYPSSDCVPGAVGGLRVFPPNAFDALFLPHSGTGCTQPGVHQLEVTAVVAG</sequence>
<organism evidence="3 4">
    <name type="scientific">Rhodococcus spelaei</name>
    <dbReference type="NCBI Taxonomy" id="2546320"/>
    <lineage>
        <taxon>Bacteria</taxon>
        <taxon>Bacillati</taxon>
        <taxon>Actinomycetota</taxon>
        <taxon>Actinomycetes</taxon>
        <taxon>Mycobacteriales</taxon>
        <taxon>Nocardiaceae</taxon>
        <taxon>Rhodococcus</taxon>
    </lineage>
</organism>
<dbReference type="AlphaFoldDB" id="A0A541B0J1"/>
<evidence type="ECO:0000256" key="1">
    <source>
        <dbReference type="SAM" id="MobiDB-lite"/>
    </source>
</evidence>
<evidence type="ECO:0000313" key="3">
    <source>
        <dbReference type="EMBL" id="TQF65839.1"/>
    </source>
</evidence>
<dbReference type="OrthoDB" id="3268346at2"/>
<evidence type="ECO:0000259" key="2">
    <source>
        <dbReference type="Pfam" id="PF14016"/>
    </source>
</evidence>
<dbReference type="InterPro" id="IPR025326">
    <property type="entry name" value="DUF4232"/>
</dbReference>
<proteinExistence type="predicted"/>
<dbReference type="Proteomes" id="UP000316256">
    <property type="component" value="Unassembled WGS sequence"/>
</dbReference>
<feature type="compositionally biased region" description="Polar residues" evidence="1">
    <location>
        <begin position="42"/>
        <end position="51"/>
    </location>
</feature>
<dbReference type="Pfam" id="PF14016">
    <property type="entry name" value="DUF4232"/>
    <property type="match status" value="1"/>
</dbReference>
<comment type="caution">
    <text evidence="3">The sequence shown here is derived from an EMBL/GenBank/DDBJ whole genome shotgun (WGS) entry which is preliminary data.</text>
</comment>
<dbReference type="EMBL" id="VIGH01000010">
    <property type="protein sequence ID" value="TQF65839.1"/>
    <property type="molecule type" value="Genomic_DNA"/>
</dbReference>
<keyword evidence="4" id="KW-1185">Reference proteome</keyword>
<reference evidence="3 4" key="1">
    <citation type="submission" date="2019-06" db="EMBL/GenBank/DDBJ databases">
        <title>Rhodococcus spaelei sp. nov., isolated from a cave.</title>
        <authorList>
            <person name="Lee S.D."/>
        </authorList>
    </citation>
    <scope>NUCLEOTIDE SEQUENCE [LARGE SCALE GENOMIC DNA]</scope>
    <source>
        <strain evidence="3 4">C9-5</strain>
    </source>
</reference>